<comment type="caution">
    <text evidence="3">The sequence shown here is derived from an EMBL/GenBank/DDBJ whole genome shotgun (WGS) entry which is preliminary data.</text>
</comment>
<evidence type="ECO:0000313" key="4">
    <source>
        <dbReference type="Proteomes" id="UP000703269"/>
    </source>
</evidence>
<reference evidence="3 4" key="1">
    <citation type="submission" date="2021-08" db="EMBL/GenBank/DDBJ databases">
        <title>Draft Genome Sequence of Phanerochaete sordida strain YK-624.</title>
        <authorList>
            <person name="Mori T."/>
            <person name="Dohra H."/>
            <person name="Suzuki T."/>
            <person name="Kawagishi H."/>
            <person name="Hirai H."/>
        </authorList>
    </citation>
    <scope>NUCLEOTIDE SEQUENCE [LARGE SCALE GENOMIC DNA]</scope>
    <source>
        <strain evidence="3 4">YK-624</strain>
    </source>
</reference>
<evidence type="ECO:0000313" key="3">
    <source>
        <dbReference type="EMBL" id="GJE97186.1"/>
    </source>
</evidence>
<dbReference type="OrthoDB" id="1434354at2759"/>
<dbReference type="SUPFAM" id="SSF46938">
    <property type="entry name" value="CRAL/TRIO N-terminal domain"/>
    <property type="match status" value="1"/>
</dbReference>
<feature type="compositionally biased region" description="Basic and acidic residues" evidence="1">
    <location>
        <begin position="409"/>
        <end position="426"/>
    </location>
</feature>
<dbReference type="SUPFAM" id="SSF52087">
    <property type="entry name" value="CRAL/TRIO domain"/>
    <property type="match status" value="1"/>
</dbReference>
<name>A0A9P3GLY3_9APHY</name>
<sequence length="426" mass="47221">MAPKDQEATLKQFREELTKEGLLNENDCIGTDDATLLRFLRARQFNLKNAKVMWKNCYDWRKNAEGVGIDELYRRIDPFDYPERNHVFQFWPLFFHKTDKKGRPLNIHHFGRINVAELYKGISPERFWQAFLVNADSLTREVLPATAVAAGKPIDGTFVIVDLKGFGTGQFWQMKSLARGAFQVSQDYFPETMAQLAIVNAPSSFTAIWSVMRPWLAKETAAKVSVLGANYQKALLELVDAENLPETLGGTCTCAECTNITPDGGEGGVAEMGRCAFSSAGPWMVGRAERRAAWLAGERKCIALEPGELEKFAAAEKRATQPEADEKAVEARPPLIMEDSHGNEERFEDAKSSLGEASAEESSEDVSPGPSTPGVESVQEQLGEVQIKSDNDESPARQLSHTEAAAVMEQKHPETRLVENGDLHAN</sequence>
<protein>
    <submittedName>
        <fullName evidence="3">Sec14-like phosphatidylinositol transfer family protein</fullName>
    </submittedName>
</protein>
<dbReference type="Pfam" id="PF00650">
    <property type="entry name" value="CRAL_TRIO"/>
    <property type="match status" value="1"/>
</dbReference>
<dbReference type="EMBL" id="BPQB01000068">
    <property type="protein sequence ID" value="GJE97186.1"/>
    <property type="molecule type" value="Genomic_DNA"/>
</dbReference>
<accession>A0A9P3GLY3</accession>
<dbReference type="Gene3D" id="3.40.525.10">
    <property type="entry name" value="CRAL-TRIO lipid binding domain"/>
    <property type="match status" value="1"/>
</dbReference>
<dbReference type="InterPro" id="IPR001251">
    <property type="entry name" value="CRAL-TRIO_dom"/>
</dbReference>
<feature type="domain" description="CRAL-TRIO" evidence="2">
    <location>
        <begin position="83"/>
        <end position="256"/>
    </location>
</feature>
<dbReference type="SMART" id="SM00516">
    <property type="entry name" value="SEC14"/>
    <property type="match status" value="1"/>
</dbReference>
<dbReference type="Proteomes" id="UP000703269">
    <property type="component" value="Unassembled WGS sequence"/>
</dbReference>
<gene>
    <name evidence="3" type="ORF">PsYK624_133990</name>
</gene>
<dbReference type="InterPro" id="IPR036273">
    <property type="entry name" value="CRAL/TRIO_N_dom_sf"/>
</dbReference>
<dbReference type="InterPro" id="IPR011074">
    <property type="entry name" value="CRAL/TRIO_N_dom"/>
</dbReference>
<dbReference type="InterPro" id="IPR051026">
    <property type="entry name" value="PI/PC_transfer"/>
</dbReference>
<dbReference type="Pfam" id="PF03765">
    <property type="entry name" value="CRAL_TRIO_N"/>
    <property type="match status" value="1"/>
</dbReference>
<feature type="compositionally biased region" description="Basic and acidic residues" evidence="1">
    <location>
        <begin position="316"/>
        <end position="330"/>
    </location>
</feature>
<dbReference type="Gene3D" id="1.10.8.20">
    <property type="entry name" value="N-terminal domain of phosphatidylinositol transfer protein sec14p"/>
    <property type="match status" value="1"/>
</dbReference>
<keyword evidence="4" id="KW-1185">Reference proteome</keyword>
<dbReference type="PROSITE" id="PS50191">
    <property type="entry name" value="CRAL_TRIO"/>
    <property type="match status" value="1"/>
</dbReference>
<dbReference type="PANTHER" id="PTHR45657:SF1">
    <property type="entry name" value="CRAL-TRIO DOMAIN-CONTAINING PROTEIN YKL091C-RELATED"/>
    <property type="match status" value="1"/>
</dbReference>
<proteinExistence type="predicted"/>
<evidence type="ECO:0000256" key="1">
    <source>
        <dbReference type="SAM" id="MobiDB-lite"/>
    </source>
</evidence>
<feature type="region of interest" description="Disordered" evidence="1">
    <location>
        <begin position="316"/>
        <end position="426"/>
    </location>
</feature>
<evidence type="ECO:0000259" key="2">
    <source>
        <dbReference type="PROSITE" id="PS50191"/>
    </source>
</evidence>
<dbReference type="InterPro" id="IPR036865">
    <property type="entry name" value="CRAL-TRIO_dom_sf"/>
</dbReference>
<feature type="compositionally biased region" description="Basic and acidic residues" evidence="1">
    <location>
        <begin position="338"/>
        <end position="351"/>
    </location>
</feature>
<dbReference type="SMART" id="SM01100">
    <property type="entry name" value="CRAL_TRIO_N"/>
    <property type="match status" value="1"/>
</dbReference>
<organism evidence="3 4">
    <name type="scientific">Phanerochaete sordida</name>
    <dbReference type="NCBI Taxonomy" id="48140"/>
    <lineage>
        <taxon>Eukaryota</taxon>
        <taxon>Fungi</taxon>
        <taxon>Dikarya</taxon>
        <taxon>Basidiomycota</taxon>
        <taxon>Agaricomycotina</taxon>
        <taxon>Agaricomycetes</taxon>
        <taxon>Polyporales</taxon>
        <taxon>Phanerochaetaceae</taxon>
        <taxon>Phanerochaete</taxon>
    </lineage>
</organism>
<dbReference type="PANTHER" id="PTHR45657">
    <property type="entry name" value="CRAL-TRIO DOMAIN-CONTAINING PROTEIN YKL091C-RELATED"/>
    <property type="match status" value="1"/>
</dbReference>
<dbReference type="CDD" id="cd00170">
    <property type="entry name" value="SEC14"/>
    <property type="match status" value="1"/>
</dbReference>
<dbReference type="AlphaFoldDB" id="A0A9P3GLY3"/>